<comment type="cofactor">
    <cofactor evidence="1 10 12">
        <name>pyridoxal 5'-phosphate</name>
        <dbReference type="ChEBI" id="CHEBI:597326"/>
    </cofactor>
</comment>
<dbReference type="CDD" id="cd01561">
    <property type="entry name" value="CBS_like"/>
    <property type="match status" value="1"/>
</dbReference>
<feature type="modified residue" description="N6-(pyridoxal phosphate)lysine" evidence="11">
    <location>
        <position position="44"/>
    </location>
</feature>
<keyword evidence="6 12" id="KW-0808">Transferase</keyword>
<dbReference type="EC" id="2.5.1.47" evidence="4 12"/>
<evidence type="ECO:0000256" key="9">
    <source>
        <dbReference type="ARBA" id="ARBA00047931"/>
    </source>
</evidence>
<evidence type="ECO:0000313" key="14">
    <source>
        <dbReference type="EMBL" id="MDQ0291349.1"/>
    </source>
</evidence>
<feature type="binding site" evidence="10">
    <location>
        <begin position="178"/>
        <end position="182"/>
    </location>
    <ligand>
        <name>pyridoxal 5'-phosphate</name>
        <dbReference type="ChEBI" id="CHEBI:597326"/>
    </ligand>
</feature>
<dbReference type="InterPro" id="IPR036052">
    <property type="entry name" value="TrpB-like_PALP_sf"/>
</dbReference>
<dbReference type="NCBIfam" id="TIGR01139">
    <property type="entry name" value="cysK"/>
    <property type="match status" value="1"/>
</dbReference>
<evidence type="ECO:0000256" key="5">
    <source>
        <dbReference type="ARBA" id="ARBA00022605"/>
    </source>
</evidence>
<dbReference type="InterPro" id="IPR001216">
    <property type="entry name" value="P-phosphate_BS"/>
</dbReference>
<comment type="catalytic activity">
    <reaction evidence="9 12">
        <text>O-acetyl-L-serine + hydrogen sulfide = L-cysteine + acetate</text>
        <dbReference type="Rhea" id="RHEA:14829"/>
        <dbReference type="ChEBI" id="CHEBI:29919"/>
        <dbReference type="ChEBI" id="CHEBI:30089"/>
        <dbReference type="ChEBI" id="CHEBI:35235"/>
        <dbReference type="ChEBI" id="CHEBI:58340"/>
        <dbReference type="EC" id="2.5.1.47"/>
    </reaction>
</comment>
<evidence type="ECO:0000256" key="3">
    <source>
        <dbReference type="ARBA" id="ARBA00007103"/>
    </source>
</evidence>
<gene>
    <name evidence="14" type="ORF">J3R75_003456</name>
</gene>
<keyword evidence="7 10" id="KW-0663">Pyridoxal phosphate</keyword>
<dbReference type="NCBIfam" id="TIGR01136">
    <property type="entry name" value="cysKM"/>
    <property type="match status" value="1"/>
</dbReference>
<feature type="domain" description="Tryptophan synthase beta chain-like PALP" evidence="13">
    <location>
        <begin position="9"/>
        <end position="294"/>
    </location>
</feature>
<keyword evidence="5 12" id="KW-0028">Amino-acid biosynthesis</keyword>
<evidence type="ECO:0000256" key="10">
    <source>
        <dbReference type="PIRSR" id="PIRSR605856-50"/>
    </source>
</evidence>
<keyword evidence="15" id="KW-1185">Reference proteome</keyword>
<evidence type="ECO:0000256" key="1">
    <source>
        <dbReference type="ARBA" id="ARBA00001933"/>
    </source>
</evidence>
<dbReference type="Gene3D" id="3.40.50.1100">
    <property type="match status" value="2"/>
</dbReference>
<name>A0AAE3VJN0_9BACT</name>
<evidence type="ECO:0000256" key="2">
    <source>
        <dbReference type="ARBA" id="ARBA00004962"/>
    </source>
</evidence>
<comment type="pathway">
    <text evidence="2">Amino-acid biosynthesis; L-cysteine biosynthesis; L-cysteine from L-serine: step 2/2.</text>
</comment>
<dbReference type="Proteomes" id="UP001238163">
    <property type="component" value="Unassembled WGS sequence"/>
</dbReference>
<comment type="caution">
    <text evidence="14">The sequence shown here is derived from an EMBL/GenBank/DDBJ whole genome shotgun (WGS) entry which is preliminary data.</text>
</comment>
<dbReference type="FunFam" id="3.40.50.1100:FF:000067">
    <property type="entry name" value="Cysteine synthase"/>
    <property type="match status" value="1"/>
</dbReference>
<evidence type="ECO:0000256" key="7">
    <source>
        <dbReference type="ARBA" id="ARBA00022898"/>
    </source>
</evidence>
<feature type="binding site" evidence="10">
    <location>
        <position position="74"/>
    </location>
    <ligand>
        <name>pyridoxal 5'-phosphate</name>
        <dbReference type="ChEBI" id="CHEBI:597326"/>
    </ligand>
</feature>
<proteinExistence type="inferred from homology"/>
<evidence type="ECO:0000259" key="13">
    <source>
        <dbReference type="Pfam" id="PF00291"/>
    </source>
</evidence>
<evidence type="ECO:0000313" key="15">
    <source>
        <dbReference type="Proteomes" id="UP001238163"/>
    </source>
</evidence>
<dbReference type="InterPro" id="IPR005859">
    <property type="entry name" value="CysK"/>
</dbReference>
<dbReference type="InterPro" id="IPR005856">
    <property type="entry name" value="Cys_synth"/>
</dbReference>
<dbReference type="GO" id="GO:0006535">
    <property type="term" value="P:cysteine biosynthetic process from serine"/>
    <property type="evidence" value="ECO:0007669"/>
    <property type="project" value="UniProtKB-UniRule"/>
</dbReference>
<dbReference type="SUPFAM" id="SSF53686">
    <property type="entry name" value="Tryptophan synthase beta subunit-like PLP-dependent enzymes"/>
    <property type="match status" value="1"/>
</dbReference>
<dbReference type="GO" id="GO:0004124">
    <property type="term" value="F:cysteine synthase activity"/>
    <property type="evidence" value="ECO:0007669"/>
    <property type="project" value="UniProtKB-UniRule"/>
</dbReference>
<dbReference type="InterPro" id="IPR001926">
    <property type="entry name" value="TrpB-like_PALP"/>
</dbReference>
<dbReference type="GO" id="GO:0005737">
    <property type="term" value="C:cytoplasm"/>
    <property type="evidence" value="ECO:0007669"/>
    <property type="project" value="UniProtKB-ARBA"/>
</dbReference>
<evidence type="ECO:0000256" key="11">
    <source>
        <dbReference type="PIRSR" id="PIRSR605856-51"/>
    </source>
</evidence>
<feature type="binding site" evidence="10">
    <location>
        <position position="266"/>
    </location>
    <ligand>
        <name>pyridoxal 5'-phosphate</name>
        <dbReference type="ChEBI" id="CHEBI:597326"/>
    </ligand>
</feature>
<reference evidence="14" key="1">
    <citation type="submission" date="2023-07" db="EMBL/GenBank/DDBJ databases">
        <title>Genomic Encyclopedia of Type Strains, Phase IV (KMG-IV): sequencing the most valuable type-strain genomes for metagenomic binning, comparative biology and taxonomic classification.</title>
        <authorList>
            <person name="Goeker M."/>
        </authorList>
    </citation>
    <scope>NUCLEOTIDE SEQUENCE</scope>
    <source>
        <strain evidence="14">DSM 24202</strain>
    </source>
</reference>
<dbReference type="PROSITE" id="PS00901">
    <property type="entry name" value="CYS_SYNTHASE"/>
    <property type="match status" value="1"/>
</dbReference>
<evidence type="ECO:0000256" key="6">
    <source>
        <dbReference type="ARBA" id="ARBA00022679"/>
    </source>
</evidence>
<sequence length="306" mass="31886">MTRIHDSILSLIGNTPLVRIGRLNAGSAEVLAKIEYFNPGGSVKDRIGLAMIEDAEARGLLKPGGTIVEPTSGNTGIGLALAAAVKGYKLILAMPETMSIERRKLLLAFGAELVLTDGTRGMKGAIAKAQEILDATPGAFMPQQFENAANPAVHRRTTAEEIWRDCDGRIDALVAGVGTGGTITGVAEVLKQRNPAMKAFAVEPDASPVLSGGAPGPHKLQGLGAGFVPGTLNTDIVDEIIQVGADVAGATARAAAKQEGLLIGISSGAALYAALQLSKKPEWSGKRIVTVLPDNGERYLSTWLYE</sequence>
<organism evidence="14 15">
    <name type="scientific">Oligosphaera ethanolica</name>
    <dbReference type="NCBI Taxonomy" id="760260"/>
    <lineage>
        <taxon>Bacteria</taxon>
        <taxon>Pseudomonadati</taxon>
        <taxon>Lentisphaerota</taxon>
        <taxon>Oligosphaeria</taxon>
        <taxon>Oligosphaerales</taxon>
        <taxon>Oligosphaeraceae</taxon>
        <taxon>Oligosphaera</taxon>
    </lineage>
</organism>
<dbReference type="AlphaFoldDB" id="A0AAE3VJN0"/>
<dbReference type="Pfam" id="PF00291">
    <property type="entry name" value="PALP"/>
    <property type="match status" value="1"/>
</dbReference>
<evidence type="ECO:0000256" key="12">
    <source>
        <dbReference type="RuleBase" id="RU003985"/>
    </source>
</evidence>
<dbReference type="RefSeq" id="WP_307264017.1">
    <property type="nucleotide sequence ID" value="NZ_JAUSVL010000001.1"/>
</dbReference>
<comment type="similarity">
    <text evidence="3 12">Belongs to the cysteine synthase/cystathionine beta-synthase family.</text>
</comment>
<dbReference type="PANTHER" id="PTHR10314">
    <property type="entry name" value="CYSTATHIONINE BETA-SYNTHASE"/>
    <property type="match status" value="1"/>
</dbReference>
<dbReference type="EMBL" id="JAUSVL010000001">
    <property type="protein sequence ID" value="MDQ0291349.1"/>
    <property type="molecule type" value="Genomic_DNA"/>
</dbReference>
<keyword evidence="8 12" id="KW-0198">Cysteine biosynthesis</keyword>
<protein>
    <recommendedName>
        <fullName evidence="4 12">Cysteine synthase</fullName>
        <ecNumber evidence="4 12">2.5.1.47</ecNumber>
    </recommendedName>
</protein>
<evidence type="ECO:0000256" key="8">
    <source>
        <dbReference type="ARBA" id="ARBA00023192"/>
    </source>
</evidence>
<accession>A0AAE3VJN0</accession>
<evidence type="ECO:0000256" key="4">
    <source>
        <dbReference type="ARBA" id="ARBA00012681"/>
    </source>
</evidence>
<dbReference type="InterPro" id="IPR050214">
    <property type="entry name" value="Cys_Synth/Cystath_Beta-Synth"/>
</dbReference>